<reference evidence="1 2" key="1">
    <citation type="journal article" date="2020" name="Cell">
        <title>Large-Scale Comparative Analyses of Tick Genomes Elucidate Their Genetic Diversity and Vector Capacities.</title>
        <authorList>
            <consortium name="Tick Genome and Microbiome Consortium (TIGMIC)"/>
            <person name="Jia N."/>
            <person name="Wang J."/>
            <person name="Shi W."/>
            <person name="Du L."/>
            <person name="Sun Y."/>
            <person name="Zhan W."/>
            <person name="Jiang J.F."/>
            <person name="Wang Q."/>
            <person name="Zhang B."/>
            <person name="Ji P."/>
            <person name="Bell-Sakyi L."/>
            <person name="Cui X.M."/>
            <person name="Yuan T.T."/>
            <person name="Jiang B.G."/>
            <person name="Yang W.F."/>
            <person name="Lam T.T."/>
            <person name="Chang Q.C."/>
            <person name="Ding S.J."/>
            <person name="Wang X.J."/>
            <person name="Zhu J.G."/>
            <person name="Ruan X.D."/>
            <person name="Zhao L."/>
            <person name="Wei J.T."/>
            <person name="Ye R.Z."/>
            <person name="Que T.C."/>
            <person name="Du C.H."/>
            <person name="Zhou Y.H."/>
            <person name="Cheng J.X."/>
            <person name="Dai P.F."/>
            <person name="Guo W.B."/>
            <person name="Han X.H."/>
            <person name="Huang E.J."/>
            <person name="Li L.F."/>
            <person name="Wei W."/>
            <person name="Gao Y.C."/>
            <person name="Liu J.Z."/>
            <person name="Shao H.Z."/>
            <person name="Wang X."/>
            <person name="Wang C.C."/>
            <person name="Yang T.C."/>
            <person name="Huo Q.B."/>
            <person name="Li W."/>
            <person name="Chen H.Y."/>
            <person name="Chen S.E."/>
            <person name="Zhou L.G."/>
            <person name="Ni X.B."/>
            <person name="Tian J.H."/>
            <person name="Sheng Y."/>
            <person name="Liu T."/>
            <person name="Pan Y.S."/>
            <person name="Xia L.Y."/>
            <person name="Li J."/>
            <person name="Zhao F."/>
            <person name="Cao W.C."/>
        </authorList>
    </citation>
    <scope>NUCLEOTIDE SEQUENCE [LARGE SCALE GENOMIC DNA]</scope>
    <source>
        <strain evidence="1">Iper-2018</strain>
    </source>
</reference>
<evidence type="ECO:0000313" key="2">
    <source>
        <dbReference type="Proteomes" id="UP000805193"/>
    </source>
</evidence>
<name>A0AC60QQB8_IXOPE</name>
<sequence>MVRELEYELGVMRKNAAPGSSSLPLLFNLVIRGLPGALGAVPRVEHAIYADDITLWCRAGSDGEIEEHWQRAADFVDRYAREYGLHCATEKSQLLILRNPRERLCEHIDIRLVGMAVPKPEGRGNKPTLDRVDTLTTQVSGMLRRIRNKKHGIREKEAAKLVRDFIISRLTSGTPYLQLNKMV</sequence>
<evidence type="ECO:0000313" key="1">
    <source>
        <dbReference type="EMBL" id="KAG0439434.1"/>
    </source>
</evidence>
<keyword evidence="2" id="KW-1185">Reference proteome</keyword>
<gene>
    <name evidence="1" type="ORF">HPB47_016649</name>
</gene>
<comment type="caution">
    <text evidence="1">The sequence shown here is derived from an EMBL/GenBank/DDBJ whole genome shotgun (WGS) entry which is preliminary data.</text>
</comment>
<protein>
    <submittedName>
        <fullName evidence="1">Uncharacterized protein</fullName>
    </submittedName>
</protein>
<proteinExistence type="predicted"/>
<accession>A0AC60QQB8</accession>
<organism evidence="1 2">
    <name type="scientific">Ixodes persulcatus</name>
    <name type="common">Taiga tick</name>
    <dbReference type="NCBI Taxonomy" id="34615"/>
    <lineage>
        <taxon>Eukaryota</taxon>
        <taxon>Metazoa</taxon>
        <taxon>Ecdysozoa</taxon>
        <taxon>Arthropoda</taxon>
        <taxon>Chelicerata</taxon>
        <taxon>Arachnida</taxon>
        <taxon>Acari</taxon>
        <taxon>Parasitiformes</taxon>
        <taxon>Ixodida</taxon>
        <taxon>Ixodoidea</taxon>
        <taxon>Ixodidae</taxon>
        <taxon>Ixodinae</taxon>
        <taxon>Ixodes</taxon>
    </lineage>
</organism>
<dbReference type="EMBL" id="JABSTQ010005385">
    <property type="protein sequence ID" value="KAG0439434.1"/>
    <property type="molecule type" value="Genomic_DNA"/>
</dbReference>
<dbReference type="Proteomes" id="UP000805193">
    <property type="component" value="Unassembled WGS sequence"/>
</dbReference>